<dbReference type="Pfam" id="PF13400">
    <property type="entry name" value="Tad"/>
    <property type="match status" value="1"/>
</dbReference>
<dbReference type="PROSITE" id="PS50234">
    <property type="entry name" value="VWFA"/>
    <property type="match status" value="1"/>
</dbReference>
<evidence type="ECO:0000256" key="1">
    <source>
        <dbReference type="SAM" id="MobiDB-lite"/>
    </source>
</evidence>
<dbReference type="EMBL" id="CP031417">
    <property type="protein sequence ID" value="AXK79745.1"/>
    <property type="molecule type" value="Genomic_DNA"/>
</dbReference>
<keyword evidence="5" id="KW-1185">Reference proteome</keyword>
<protein>
    <submittedName>
        <fullName evidence="4">TadE/TadG family protein</fullName>
    </submittedName>
</protein>
<feature type="compositionally biased region" description="Polar residues" evidence="1">
    <location>
        <begin position="236"/>
        <end position="248"/>
    </location>
</feature>
<name>A0A345ZS48_9HYPH</name>
<evidence type="ECO:0000313" key="4">
    <source>
        <dbReference type="EMBL" id="AXK79745.1"/>
    </source>
</evidence>
<dbReference type="OrthoDB" id="7522752at2"/>
<dbReference type="Proteomes" id="UP000254889">
    <property type="component" value="Chromosome"/>
</dbReference>
<dbReference type="InterPro" id="IPR036465">
    <property type="entry name" value="vWFA_dom_sf"/>
</dbReference>
<dbReference type="Gene3D" id="3.40.50.410">
    <property type="entry name" value="von Willebrand factor, type A domain"/>
    <property type="match status" value="1"/>
</dbReference>
<accession>A0A345ZS48</accession>
<keyword evidence="2" id="KW-1133">Transmembrane helix</keyword>
<evidence type="ECO:0000256" key="2">
    <source>
        <dbReference type="SAM" id="Phobius"/>
    </source>
</evidence>
<keyword evidence="2" id="KW-0472">Membrane</keyword>
<dbReference type="KEGG" id="ptaw:DW352_03950"/>
<dbReference type="RefSeq" id="WP_115688736.1">
    <property type="nucleotide sequence ID" value="NZ_CP031417.1"/>
</dbReference>
<sequence length="456" mass="48383">MPQTLHALRRWLAAFGSDTSGNIATIFALASLPLVGFVGAAVDYSRANSVKTSLQTALDATALMLSRDAATLNSADLQSKASNYFKAMFTRADVANVAISASYTTSGGSAVTVNGSATVPTEIMTIMGYNAMTVSGSSTAKWGSTRLRVALALDVTGSMASDGKMTALKSATKNLLTQLKAAATQNGDVYVAIVPFNKDVNVGRSNYAATWIDWSDWDDDNGSDVSSTTCTTTKTGKNGQSTKKCSTSTTWVPDNHNTWNGCITDRDQNYDQLVDVPTSTSVTAPSKLWPAEQFDSCPAQMMGLSYNWTSLNSLVDGLQPVGNTNQGIGLVWAWQALVGGGPLTAPSKDANYKYQEIIILMSDGMNTENRYSTSQTQIDKRMYDSSKSGSGTCANIKSSGVTIYSVQVNTGGDPTSTVMRNCASSTDKFWMITSATALNGVFQAIGTNLTQLRVAK</sequence>
<proteinExistence type="predicted"/>
<reference evidence="4 5" key="1">
    <citation type="submission" date="2018-07" db="EMBL/GenBank/DDBJ databases">
        <authorList>
            <person name="Quirk P.G."/>
            <person name="Krulwich T.A."/>
        </authorList>
    </citation>
    <scope>NUCLEOTIDE SEQUENCE [LARGE SCALE GENOMIC DNA]</scope>
    <source>
        <strain evidence="4 5">CC-BB4</strain>
    </source>
</reference>
<feature type="transmembrane region" description="Helical" evidence="2">
    <location>
        <begin position="21"/>
        <end position="42"/>
    </location>
</feature>
<feature type="domain" description="VWFA" evidence="3">
    <location>
        <begin position="148"/>
        <end position="445"/>
    </location>
</feature>
<feature type="region of interest" description="Disordered" evidence="1">
    <location>
        <begin position="228"/>
        <end position="248"/>
    </location>
</feature>
<dbReference type="SUPFAM" id="SSF53300">
    <property type="entry name" value="vWA-like"/>
    <property type="match status" value="1"/>
</dbReference>
<evidence type="ECO:0000313" key="5">
    <source>
        <dbReference type="Proteomes" id="UP000254889"/>
    </source>
</evidence>
<dbReference type="AlphaFoldDB" id="A0A345ZS48"/>
<gene>
    <name evidence="4" type="ORF">DW352_03950</name>
</gene>
<dbReference type="InterPro" id="IPR028087">
    <property type="entry name" value="Tad_N"/>
</dbReference>
<organism evidence="4 5">
    <name type="scientific">Pseudolabrys taiwanensis</name>
    <dbReference type="NCBI Taxonomy" id="331696"/>
    <lineage>
        <taxon>Bacteria</taxon>
        <taxon>Pseudomonadati</taxon>
        <taxon>Pseudomonadota</taxon>
        <taxon>Alphaproteobacteria</taxon>
        <taxon>Hyphomicrobiales</taxon>
        <taxon>Xanthobacteraceae</taxon>
        <taxon>Pseudolabrys</taxon>
    </lineage>
</organism>
<keyword evidence="2" id="KW-0812">Transmembrane</keyword>
<dbReference type="InterPro" id="IPR002035">
    <property type="entry name" value="VWF_A"/>
</dbReference>
<evidence type="ECO:0000259" key="3">
    <source>
        <dbReference type="PROSITE" id="PS50234"/>
    </source>
</evidence>